<dbReference type="Proteomes" id="UP000694547">
    <property type="component" value="Chromosome 7"/>
</dbReference>
<feature type="region of interest" description="Disordered" evidence="2">
    <location>
        <begin position="535"/>
        <end position="606"/>
    </location>
</feature>
<dbReference type="GO" id="GO:0005737">
    <property type="term" value="C:cytoplasm"/>
    <property type="evidence" value="ECO:0007669"/>
    <property type="project" value="TreeGrafter"/>
</dbReference>
<dbReference type="GO" id="GO:0003676">
    <property type="term" value="F:nucleic acid binding"/>
    <property type="evidence" value="ECO:0007669"/>
    <property type="project" value="UniProtKB-UniRule"/>
</dbReference>
<protein>
    <submittedName>
        <fullName evidence="5">Cyclic AMP-regulated phosphoprotein, 21</fullName>
    </submittedName>
</protein>
<dbReference type="SMART" id="SM00393">
    <property type="entry name" value="R3H"/>
    <property type="match status" value="1"/>
</dbReference>
<feature type="domain" description="R3H" evidence="3">
    <location>
        <begin position="162"/>
        <end position="225"/>
    </location>
</feature>
<dbReference type="RefSeq" id="XP_042137765.1">
    <property type="nucleotide sequence ID" value="XM_042281831.2"/>
</dbReference>
<dbReference type="FunFam" id="3.30.1370.50:FF:000001">
    <property type="entry name" value="R3H domain-containing protein 2 isoform 1"/>
    <property type="match status" value="1"/>
</dbReference>
<dbReference type="GeneTree" id="ENSGT00940000160796"/>
<dbReference type="PANTHER" id="PTHR15672">
    <property type="entry name" value="CAMP-REGULATED PHOSPHOPROTEIN 21 RELATED R3H DOMAIN CONTAINING PROTEIN"/>
    <property type="match status" value="1"/>
</dbReference>
<dbReference type="RefSeq" id="XP_042137767.1">
    <property type="nucleotide sequence ID" value="XM_042281833.1"/>
</dbReference>
<evidence type="ECO:0000256" key="1">
    <source>
        <dbReference type="ARBA" id="ARBA00022553"/>
    </source>
</evidence>
<dbReference type="InterPro" id="IPR001374">
    <property type="entry name" value="R3H_dom"/>
</dbReference>
<sequence length="789" mass="85551">MSEQGELNPAIVEEGRTEPESAPENGILKSESLDEEEKLELQRRLAAQNQERRKSKSGAGKGKLTRSLAVCEESSARPGGDSHQDQESIHLQLSSFPSLQEEDKSRKDDSEREKEKDKNRDKSEKPKIRMLSKDCSQEYTDSTGIDLHEFLINTLKNNSRDRMILLKMEQEMIDFIGDSNNHYKKFPQMSSYQRMLVHRVAAYFGLDHNVDQTGKSVIINKTSSTRIPEQRFCEHLKDEKSEESQKRFILKRDNSSIDKEDNQSVCSQESLFLDNRGNRDSSGRTSGSRQSSSETELRWSDQQRAWSSTDSDSSNRNLKPTMTKTASFGGITVLTRGDSTSSTRSAGKLSKTGSESSSSAGSSGSLSRTHPPLQSTALTSSVAAGSPGCMPYSENGMGGQVTPSSTSYILLPLETATGIPPGSILLNPHTGQPFVNPDGTPAIYNPPGSQQTLRGTVGGQPQQPPQQPSPQPQQQVQPSQPQMAGPLVTQSVQGLQPSSQSVQYPAVSFPAQHLLPVSPTQHFPLREEVAAQFSQLSMSRQSSGDTPEPPSATVYPGSLMPQPAQPPSYVITSAGQQLSTGGFSDSGPPISQQVLQAPPSPQGFVQQPAPAQMSVYYYPSGQYPTSTTQQYRPLASVQYSAQRSQQIPQTAQQAGYQPVLSGQQGFQGLMGVQQSPHSQGVLSSQQGAPVQGVMVSYPTMSSYQVPMTQGSQAVPQQTYQPPIMLPNQAGQGSLPATGMPVYCNVTPPSPQNNLRLMGPHCPSSTVPVMSASCRTNCASMSNASWQVKF</sequence>
<feature type="compositionally biased region" description="Low complexity" evidence="2">
    <location>
        <begin position="347"/>
        <end position="367"/>
    </location>
</feature>
<dbReference type="SUPFAM" id="SSF82708">
    <property type="entry name" value="R3H domain"/>
    <property type="match status" value="1"/>
</dbReference>
<feature type="compositionally biased region" description="Polar residues" evidence="2">
    <location>
        <begin position="535"/>
        <end position="545"/>
    </location>
</feature>
<dbReference type="PROSITE" id="PS51673">
    <property type="entry name" value="SUZ"/>
    <property type="match status" value="1"/>
</dbReference>
<feature type="compositionally biased region" description="Polar residues" evidence="2">
    <location>
        <begin position="89"/>
        <end position="98"/>
    </location>
</feature>
<evidence type="ECO:0000256" key="2">
    <source>
        <dbReference type="SAM" id="MobiDB-lite"/>
    </source>
</evidence>
<dbReference type="AlphaFoldDB" id="A0A8C8TBD9"/>
<proteinExistence type="predicted"/>
<feature type="region of interest" description="Disordered" evidence="2">
    <location>
        <begin position="422"/>
        <end position="482"/>
    </location>
</feature>
<evidence type="ECO:0000313" key="6">
    <source>
        <dbReference type="Proteomes" id="UP000694547"/>
    </source>
</evidence>
<dbReference type="PANTHER" id="PTHR15672:SF14">
    <property type="entry name" value="CAMP-REGULATED PHOSPHOPROTEIN 21"/>
    <property type="match status" value="1"/>
</dbReference>
<dbReference type="Gene3D" id="3.30.1370.50">
    <property type="entry name" value="R3H-like domain"/>
    <property type="match status" value="1"/>
</dbReference>
<feature type="compositionally biased region" description="Pro residues" evidence="2">
    <location>
        <begin position="462"/>
        <end position="471"/>
    </location>
</feature>
<feature type="compositionally biased region" description="Low complexity" evidence="2">
    <location>
        <begin position="472"/>
        <end position="482"/>
    </location>
</feature>
<name>A0A8C8TBD9_PERMB</name>
<evidence type="ECO:0000313" key="5">
    <source>
        <dbReference type="Ensembl" id="ENSPEMP00000007918.2"/>
    </source>
</evidence>
<dbReference type="GeneID" id="102923990"/>
<evidence type="ECO:0000259" key="4">
    <source>
        <dbReference type="PROSITE" id="PS51673"/>
    </source>
</evidence>
<dbReference type="InterPro" id="IPR051937">
    <property type="entry name" value="R3H_domain_containing"/>
</dbReference>
<dbReference type="Ensembl" id="ENSPEMT00000012065.2">
    <property type="protein sequence ID" value="ENSPEMP00000007918.2"/>
    <property type="gene ID" value="ENSPEMG00000009709.2"/>
</dbReference>
<reference evidence="5" key="3">
    <citation type="submission" date="2025-09" db="UniProtKB">
        <authorList>
            <consortium name="Ensembl"/>
        </authorList>
    </citation>
    <scope>IDENTIFICATION</scope>
</reference>
<dbReference type="CDD" id="cd02642">
    <property type="entry name" value="R3H_encore_like"/>
    <property type="match status" value="1"/>
</dbReference>
<feature type="domain" description="SUZ" evidence="4">
    <location>
        <begin position="226"/>
        <end position="314"/>
    </location>
</feature>
<keyword evidence="1" id="KW-0597">Phosphoprotein</keyword>
<dbReference type="RefSeq" id="XP_042137766.1">
    <property type="nucleotide sequence ID" value="XM_042281832.2"/>
</dbReference>
<organism evidence="5 6">
    <name type="scientific">Peromyscus maniculatus bairdii</name>
    <name type="common">Prairie deer mouse</name>
    <dbReference type="NCBI Taxonomy" id="230844"/>
    <lineage>
        <taxon>Eukaryota</taxon>
        <taxon>Metazoa</taxon>
        <taxon>Chordata</taxon>
        <taxon>Craniata</taxon>
        <taxon>Vertebrata</taxon>
        <taxon>Euteleostomi</taxon>
        <taxon>Mammalia</taxon>
        <taxon>Eutheria</taxon>
        <taxon>Euarchontoglires</taxon>
        <taxon>Glires</taxon>
        <taxon>Rodentia</taxon>
        <taxon>Myomorpha</taxon>
        <taxon>Muroidea</taxon>
        <taxon>Cricetidae</taxon>
        <taxon>Neotominae</taxon>
        <taxon>Peromyscus</taxon>
    </lineage>
</organism>
<feature type="region of interest" description="Disordered" evidence="2">
    <location>
        <begin position="259"/>
        <end position="383"/>
    </location>
</feature>
<dbReference type="InterPro" id="IPR036867">
    <property type="entry name" value="R3H_dom_sf"/>
</dbReference>
<feature type="compositionally biased region" description="Low complexity" evidence="2">
    <location>
        <begin position="283"/>
        <end position="294"/>
    </location>
</feature>
<feature type="compositionally biased region" description="Polar residues" evidence="2">
    <location>
        <begin position="302"/>
        <end position="326"/>
    </location>
</feature>
<reference evidence="5 6" key="1">
    <citation type="submission" date="2018-10" db="EMBL/GenBank/DDBJ databases">
        <title>Improved assembly of the deer mouse Peromyscus maniculatus genome.</title>
        <authorList>
            <person name="Lassance J.-M."/>
            <person name="Hoekstra H.E."/>
        </authorList>
    </citation>
    <scope>NUCLEOTIDE SEQUENCE [LARGE SCALE GENOMIC DNA]</scope>
</reference>
<dbReference type="InterPro" id="IPR024771">
    <property type="entry name" value="SUZ"/>
</dbReference>
<reference evidence="5" key="2">
    <citation type="submission" date="2025-08" db="UniProtKB">
        <authorList>
            <consortium name="Ensembl"/>
        </authorList>
    </citation>
    <scope>IDENTIFICATION</scope>
</reference>
<keyword evidence="6" id="KW-1185">Reference proteome</keyword>
<dbReference type="CTD" id="10777"/>
<feature type="compositionally biased region" description="Polar residues" evidence="2">
    <location>
        <begin position="570"/>
        <end position="595"/>
    </location>
</feature>
<evidence type="ECO:0000259" key="3">
    <source>
        <dbReference type="PROSITE" id="PS51061"/>
    </source>
</evidence>
<gene>
    <name evidence="5" type="primary">Arpp21</name>
</gene>
<feature type="region of interest" description="Disordered" evidence="2">
    <location>
        <begin position="1"/>
        <end position="135"/>
    </location>
</feature>
<dbReference type="Pfam" id="PF01424">
    <property type="entry name" value="R3H"/>
    <property type="match status" value="1"/>
</dbReference>
<feature type="compositionally biased region" description="Polar residues" evidence="2">
    <location>
        <begin position="372"/>
        <end position="383"/>
    </location>
</feature>
<feature type="compositionally biased region" description="Basic and acidic residues" evidence="2">
    <location>
        <begin position="101"/>
        <end position="135"/>
    </location>
</feature>
<dbReference type="PROSITE" id="PS51061">
    <property type="entry name" value="R3H"/>
    <property type="match status" value="1"/>
</dbReference>
<accession>A0A8C8TBD9</accession>